<feature type="non-terminal residue" evidence="2">
    <location>
        <position position="105"/>
    </location>
</feature>
<sequence>TLPLDWSLWHLMLAHPNLIAGVKLFLDHNLVTGLKLDAKTVPDPAAEPDKMHANPFPMSTSQSSRPLELIHSDVHQVAHSSFSGCHYWVTFIHDYSRCVFVLPIK</sequence>
<accession>A0AAD4GCT0</accession>
<gene>
    <name evidence="2" type="ORF">L210DRAFT_3324222</name>
</gene>
<name>A0AAD4GCT0_BOLED</name>
<comment type="caution">
    <text evidence="2">The sequence shown here is derived from an EMBL/GenBank/DDBJ whole genome shotgun (WGS) entry which is preliminary data.</text>
</comment>
<reference evidence="2" key="2">
    <citation type="journal article" date="2020" name="Nat. Commun.">
        <title>Large-scale genome sequencing of mycorrhizal fungi provides insights into the early evolution of symbiotic traits.</title>
        <authorList>
            <person name="Miyauchi S."/>
            <person name="Kiss E."/>
            <person name="Kuo A."/>
            <person name="Drula E."/>
            <person name="Kohler A."/>
            <person name="Sanchez-Garcia M."/>
            <person name="Morin E."/>
            <person name="Andreopoulos B."/>
            <person name="Barry K.W."/>
            <person name="Bonito G."/>
            <person name="Buee M."/>
            <person name="Carver A."/>
            <person name="Chen C."/>
            <person name="Cichocki N."/>
            <person name="Clum A."/>
            <person name="Culley D."/>
            <person name="Crous P.W."/>
            <person name="Fauchery L."/>
            <person name="Girlanda M."/>
            <person name="Hayes R.D."/>
            <person name="Keri Z."/>
            <person name="LaButti K."/>
            <person name="Lipzen A."/>
            <person name="Lombard V."/>
            <person name="Magnuson J."/>
            <person name="Maillard F."/>
            <person name="Murat C."/>
            <person name="Nolan M."/>
            <person name="Ohm R.A."/>
            <person name="Pangilinan J."/>
            <person name="Pereira M.F."/>
            <person name="Perotto S."/>
            <person name="Peter M."/>
            <person name="Pfister S."/>
            <person name="Riley R."/>
            <person name="Sitrit Y."/>
            <person name="Stielow J.B."/>
            <person name="Szollosi G."/>
            <person name="Zifcakova L."/>
            <person name="Stursova M."/>
            <person name="Spatafora J.W."/>
            <person name="Tedersoo L."/>
            <person name="Vaario L.M."/>
            <person name="Yamada A."/>
            <person name="Yan M."/>
            <person name="Wang P."/>
            <person name="Xu J."/>
            <person name="Bruns T."/>
            <person name="Baldrian P."/>
            <person name="Vilgalys R."/>
            <person name="Dunand C."/>
            <person name="Henrissat B."/>
            <person name="Grigoriev I.V."/>
            <person name="Hibbett D."/>
            <person name="Nagy L.G."/>
            <person name="Martin F.M."/>
        </authorList>
    </citation>
    <scope>NUCLEOTIDE SEQUENCE</scope>
    <source>
        <strain evidence="2">BED1</strain>
    </source>
</reference>
<dbReference type="Proteomes" id="UP001194468">
    <property type="component" value="Unassembled WGS sequence"/>
</dbReference>
<dbReference type="SUPFAM" id="SSF53098">
    <property type="entry name" value="Ribonuclease H-like"/>
    <property type="match status" value="1"/>
</dbReference>
<dbReference type="AlphaFoldDB" id="A0AAD4GCT0"/>
<protein>
    <submittedName>
        <fullName evidence="2">Uncharacterized protein</fullName>
    </submittedName>
</protein>
<reference evidence="2" key="1">
    <citation type="submission" date="2019-10" db="EMBL/GenBank/DDBJ databases">
        <authorList>
            <consortium name="DOE Joint Genome Institute"/>
            <person name="Kuo A."/>
            <person name="Miyauchi S."/>
            <person name="Kiss E."/>
            <person name="Drula E."/>
            <person name="Kohler A."/>
            <person name="Sanchez-Garcia M."/>
            <person name="Andreopoulos B."/>
            <person name="Barry K.W."/>
            <person name="Bonito G."/>
            <person name="Buee M."/>
            <person name="Carver A."/>
            <person name="Chen C."/>
            <person name="Cichocki N."/>
            <person name="Clum A."/>
            <person name="Culley D."/>
            <person name="Crous P.W."/>
            <person name="Fauchery L."/>
            <person name="Girlanda M."/>
            <person name="Hayes R."/>
            <person name="Keri Z."/>
            <person name="LaButti K."/>
            <person name="Lipzen A."/>
            <person name="Lombard V."/>
            <person name="Magnuson J."/>
            <person name="Maillard F."/>
            <person name="Morin E."/>
            <person name="Murat C."/>
            <person name="Nolan M."/>
            <person name="Ohm R."/>
            <person name="Pangilinan J."/>
            <person name="Pereira M."/>
            <person name="Perotto S."/>
            <person name="Peter M."/>
            <person name="Riley R."/>
            <person name="Sitrit Y."/>
            <person name="Stielow B."/>
            <person name="Szollosi G."/>
            <person name="Zifcakova L."/>
            <person name="Stursova M."/>
            <person name="Spatafora J.W."/>
            <person name="Tedersoo L."/>
            <person name="Vaario L.-M."/>
            <person name="Yamada A."/>
            <person name="Yan M."/>
            <person name="Wang P."/>
            <person name="Xu J."/>
            <person name="Bruns T."/>
            <person name="Baldrian P."/>
            <person name="Vilgalys R."/>
            <person name="Henrissat B."/>
            <person name="Grigoriev I.V."/>
            <person name="Hibbett D."/>
            <person name="Nagy L.G."/>
            <person name="Martin F.M."/>
        </authorList>
    </citation>
    <scope>NUCLEOTIDE SEQUENCE</scope>
    <source>
        <strain evidence="2">BED1</strain>
    </source>
</reference>
<evidence type="ECO:0000313" key="2">
    <source>
        <dbReference type="EMBL" id="KAF8436857.1"/>
    </source>
</evidence>
<evidence type="ECO:0000313" key="3">
    <source>
        <dbReference type="Proteomes" id="UP001194468"/>
    </source>
</evidence>
<dbReference type="EMBL" id="WHUW01000020">
    <property type="protein sequence ID" value="KAF8436857.1"/>
    <property type="molecule type" value="Genomic_DNA"/>
</dbReference>
<evidence type="ECO:0000256" key="1">
    <source>
        <dbReference type="SAM" id="MobiDB-lite"/>
    </source>
</evidence>
<feature type="region of interest" description="Disordered" evidence="1">
    <location>
        <begin position="43"/>
        <end position="63"/>
    </location>
</feature>
<dbReference type="InterPro" id="IPR012337">
    <property type="entry name" value="RNaseH-like_sf"/>
</dbReference>
<feature type="non-terminal residue" evidence="2">
    <location>
        <position position="1"/>
    </location>
</feature>
<organism evidence="2 3">
    <name type="scientific">Boletus edulis BED1</name>
    <dbReference type="NCBI Taxonomy" id="1328754"/>
    <lineage>
        <taxon>Eukaryota</taxon>
        <taxon>Fungi</taxon>
        <taxon>Dikarya</taxon>
        <taxon>Basidiomycota</taxon>
        <taxon>Agaricomycotina</taxon>
        <taxon>Agaricomycetes</taxon>
        <taxon>Agaricomycetidae</taxon>
        <taxon>Boletales</taxon>
        <taxon>Boletineae</taxon>
        <taxon>Boletaceae</taxon>
        <taxon>Boletoideae</taxon>
        <taxon>Boletus</taxon>
    </lineage>
</organism>
<keyword evidence="3" id="KW-1185">Reference proteome</keyword>
<proteinExistence type="predicted"/>